<feature type="transmembrane region" description="Helical" evidence="5">
    <location>
        <begin position="279"/>
        <end position="299"/>
    </location>
</feature>
<organism evidence="7 8">
    <name type="scientific">Dactylosporangium salmoneum</name>
    <dbReference type="NCBI Taxonomy" id="53361"/>
    <lineage>
        <taxon>Bacteria</taxon>
        <taxon>Bacillati</taxon>
        <taxon>Actinomycetota</taxon>
        <taxon>Actinomycetes</taxon>
        <taxon>Micromonosporales</taxon>
        <taxon>Micromonosporaceae</taxon>
        <taxon>Dactylosporangium</taxon>
    </lineage>
</organism>
<keyword evidence="4 5" id="KW-0472">Membrane</keyword>
<feature type="transmembrane region" description="Helical" evidence="5">
    <location>
        <begin position="256"/>
        <end position="272"/>
    </location>
</feature>
<evidence type="ECO:0000256" key="3">
    <source>
        <dbReference type="ARBA" id="ARBA00022989"/>
    </source>
</evidence>
<dbReference type="EMBL" id="BAAARV010000110">
    <property type="protein sequence ID" value="GAA2388140.1"/>
    <property type="molecule type" value="Genomic_DNA"/>
</dbReference>
<evidence type="ECO:0000256" key="2">
    <source>
        <dbReference type="ARBA" id="ARBA00022692"/>
    </source>
</evidence>
<evidence type="ECO:0000256" key="5">
    <source>
        <dbReference type="SAM" id="Phobius"/>
    </source>
</evidence>
<evidence type="ECO:0000256" key="4">
    <source>
        <dbReference type="ARBA" id="ARBA00023136"/>
    </source>
</evidence>
<feature type="transmembrane region" description="Helical" evidence="5">
    <location>
        <begin position="233"/>
        <end position="250"/>
    </location>
</feature>
<feature type="transmembrane region" description="Helical" evidence="5">
    <location>
        <begin position="12"/>
        <end position="29"/>
    </location>
</feature>
<evidence type="ECO:0000313" key="8">
    <source>
        <dbReference type="Proteomes" id="UP001501444"/>
    </source>
</evidence>
<reference evidence="8" key="1">
    <citation type="journal article" date="2019" name="Int. J. Syst. Evol. Microbiol.">
        <title>The Global Catalogue of Microorganisms (GCM) 10K type strain sequencing project: providing services to taxonomists for standard genome sequencing and annotation.</title>
        <authorList>
            <consortium name="The Broad Institute Genomics Platform"/>
            <consortium name="The Broad Institute Genome Sequencing Center for Infectious Disease"/>
            <person name="Wu L."/>
            <person name="Ma J."/>
        </authorList>
    </citation>
    <scope>NUCLEOTIDE SEQUENCE [LARGE SCALE GENOMIC DNA]</scope>
    <source>
        <strain evidence="8">JCM 3272</strain>
    </source>
</reference>
<name>A0ABP5UUJ5_9ACTN</name>
<feature type="transmembrane region" description="Helical" evidence="5">
    <location>
        <begin position="184"/>
        <end position="201"/>
    </location>
</feature>
<feature type="domain" description="O-antigen ligase-related" evidence="6">
    <location>
        <begin position="259"/>
        <end position="381"/>
    </location>
</feature>
<dbReference type="PANTHER" id="PTHR37422">
    <property type="entry name" value="TEICHURONIC ACID BIOSYNTHESIS PROTEIN TUAE"/>
    <property type="match status" value="1"/>
</dbReference>
<feature type="transmembrane region" description="Helical" evidence="5">
    <location>
        <begin position="207"/>
        <end position="226"/>
    </location>
</feature>
<dbReference type="InterPro" id="IPR051533">
    <property type="entry name" value="WaaL-like"/>
</dbReference>
<dbReference type="InterPro" id="IPR007016">
    <property type="entry name" value="O-antigen_ligase-rel_domated"/>
</dbReference>
<dbReference type="Proteomes" id="UP001501444">
    <property type="component" value="Unassembled WGS sequence"/>
</dbReference>
<comment type="subcellular location">
    <subcellularLocation>
        <location evidence="1">Membrane</location>
        <topology evidence="1">Multi-pass membrane protein</topology>
    </subcellularLocation>
</comment>
<feature type="transmembrane region" description="Helical" evidence="5">
    <location>
        <begin position="400"/>
        <end position="418"/>
    </location>
</feature>
<feature type="transmembrane region" description="Helical" evidence="5">
    <location>
        <begin position="35"/>
        <end position="53"/>
    </location>
</feature>
<feature type="transmembrane region" description="Helical" evidence="5">
    <location>
        <begin position="367"/>
        <end position="393"/>
    </location>
</feature>
<keyword evidence="2 5" id="KW-0812">Transmembrane</keyword>
<accession>A0ABP5UUJ5</accession>
<evidence type="ECO:0000313" key="7">
    <source>
        <dbReference type="EMBL" id="GAA2388140.1"/>
    </source>
</evidence>
<feature type="transmembrane region" description="Helical" evidence="5">
    <location>
        <begin position="424"/>
        <end position="443"/>
    </location>
</feature>
<dbReference type="Pfam" id="PF04932">
    <property type="entry name" value="Wzy_C"/>
    <property type="match status" value="1"/>
</dbReference>
<keyword evidence="8" id="KW-1185">Reference proteome</keyword>
<feature type="transmembrane region" description="Helical" evidence="5">
    <location>
        <begin position="119"/>
        <end position="138"/>
    </location>
</feature>
<evidence type="ECO:0000256" key="1">
    <source>
        <dbReference type="ARBA" id="ARBA00004141"/>
    </source>
</evidence>
<sequence length="461" mass="47185">MSLVDPLVQQRFSASTLALLAAVTAGVVAQGGFYLPGRIVASVLALVSLGLAVREGARFDRGLRWIAVTGAAIVLWAGVRAAMTGGWGTAGGIALSLLVLLAGVVVARRASAADLATGLTGIGALVAVTGWAGVAWRIERWSVLVESTIWRAASTLTYPNAAAAVLAVAGLLALALLLAEPRSLGRAWVLYLILAGLGATLSRAGGLAFAAGVLLFLIFAPVRQVLRHLAPALLGAGIAVAALVPSFPVAAEPDPLLALAGLAVGGLVAVHLPRLHGRWLAAAWGLVLAAAVGGLAFLLTRPLPARLEAVSRRRFTLDSRGRSGALRSALDQAAAHPLLGSGPGQARYFWQDYSGQLVASRWAHNEYLQWLVDLGAVGLVPLAALAVAIVVLLRRGRAGGATPLLWTGAVAALAALAVHSAFDFLWELAVVPLLIGVLIGLAARSHGEEPSAPSINGEVPA</sequence>
<gene>
    <name evidence="7" type="ORF">GCM10010170_099370</name>
</gene>
<comment type="caution">
    <text evidence="7">The sequence shown here is derived from an EMBL/GenBank/DDBJ whole genome shotgun (WGS) entry which is preliminary data.</text>
</comment>
<proteinExistence type="predicted"/>
<dbReference type="PANTHER" id="PTHR37422:SF13">
    <property type="entry name" value="LIPOPOLYSACCHARIDE BIOSYNTHESIS PROTEIN PA4999-RELATED"/>
    <property type="match status" value="1"/>
</dbReference>
<evidence type="ECO:0000259" key="6">
    <source>
        <dbReference type="Pfam" id="PF04932"/>
    </source>
</evidence>
<feature type="transmembrane region" description="Helical" evidence="5">
    <location>
        <begin position="65"/>
        <end position="83"/>
    </location>
</feature>
<feature type="transmembrane region" description="Helical" evidence="5">
    <location>
        <begin position="158"/>
        <end position="177"/>
    </location>
</feature>
<feature type="transmembrane region" description="Helical" evidence="5">
    <location>
        <begin position="89"/>
        <end position="107"/>
    </location>
</feature>
<protein>
    <recommendedName>
        <fullName evidence="6">O-antigen ligase-related domain-containing protein</fullName>
    </recommendedName>
</protein>
<keyword evidence="3 5" id="KW-1133">Transmembrane helix</keyword>